<name>A0A7H1NQX9_9PROT</name>
<keyword evidence="2" id="KW-1185">Reference proteome</keyword>
<reference evidence="1 2" key="1">
    <citation type="submission" date="2020-08" db="EMBL/GenBank/DDBJ databases">
        <title>Complete genome sequence of Entomobacter blattae G55GP.</title>
        <authorList>
            <person name="Poehlein A."/>
            <person name="Guzman J."/>
            <person name="Daniel R."/>
            <person name="Vilcinskas A."/>
        </authorList>
    </citation>
    <scope>NUCLEOTIDE SEQUENCE [LARGE SCALE GENOMIC DNA]</scope>
    <source>
        <strain evidence="1 2">G55GP</strain>
    </source>
</reference>
<gene>
    <name evidence="1" type="ORF">JGUZn3_09580</name>
</gene>
<sequence>MGDTGTTQLLVSWDMKNVAEKMSQKNLIEKFRRKNSGTDNHNILLCELEFVSVEPFLVIISSLMICAACRLWPKTGYPVLYDAPYWQCRAFRPTTLKPNNIKEGNEEGSGTR</sequence>
<dbReference type="KEGG" id="ebla:JGUZn3_09580"/>
<evidence type="ECO:0000313" key="2">
    <source>
        <dbReference type="Proteomes" id="UP000516349"/>
    </source>
</evidence>
<evidence type="ECO:0000313" key="1">
    <source>
        <dbReference type="EMBL" id="QNT78189.1"/>
    </source>
</evidence>
<protein>
    <submittedName>
        <fullName evidence="1">Uncharacterized protein</fullName>
    </submittedName>
</protein>
<dbReference type="Proteomes" id="UP000516349">
    <property type="component" value="Chromosome"/>
</dbReference>
<organism evidence="1 2">
    <name type="scientific">Entomobacter blattae</name>
    <dbReference type="NCBI Taxonomy" id="2762277"/>
    <lineage>
        <taxon>Bacteria</taxon>
        <taxon>Pseudomonadati</taxon>
        <taxon>Pseudomonadota</taxon>
        <taxon>Alphaproteobacteria</taxon>
        <taxon>Acetobacterales</taxon>
        <taxon>Acetobacteraceae</taxon>
        <taxon>Entomobacter</taxon>
    </lineage>
</organism>
<accession>A0A7H1NQX9</accession>
<dbReference type="EMBL" id="CP060244">
    <property type="protein sequence ID" value="QNT78189.1"/>
    <property type="molecule type" value="Genomic_DNA"/>
</dbReference>
<proteinExistence type="predicted"/>
<dbReference type="AlphaFoldDB" id="A0A7H1NQX9"/>